<accession>A0A1H6JMJ0</accession>
<evidence type="ECO:0000313" key="2">
    <source>
        <dbReference type="EMBL" id="SEH63286.1"/>
    </source>
</evidence>
<dbReference type="OrthoDB" id="112777at2"/>
<evidence type="ECO:0000313" key="3">
    <source>
        <dbReference type="Proteomes" id="UP000199634"/>
    </source>
</evidence>
<sequence length="314" mass="35949">MQTILGANGQIGEELARELKRNFTSDIRIVSRKAKKVNDTDTVFSADLSIREQAIEAVKGSEIAYFTLGLPMSSELWEQQFPLILRNVIDACKINGTKLVFFDNTYMYPQDDRVITEQTSFAPVGRKGKVRKEMAEMVLREMQSGELDAVICRAPEFYGTGKTQSITNTLIFDNIKKGKKLKVPLSDTKKRSLIWTPDASRATALIGNTPDAFGQTWHLPVDESNPTYKEFITLTSEVYGKELKYSVVPKFVFKIGSFFNKRAKELQELLPRYEHNNLFDISKFKKRFPDFKVTTYRQGIEQIKNEQLSTQKKK</sequence>
<dbReference type="SUPFAM" id="SSF51735">
    <property type="entry name" value="NAD(P)-binding Rossmann-fold domains"/>
    <property type="match status" value="1"/>
</dbReference>
<keyword evidence="3" id="KW-1185">Reference proteome</keyword>
<dbReference type="RefSeq" id="WP_091096150.1">
    <property type="nucleotide sequence ID" value="NZ_FNXE01000005.1"/>
</dbReference>
<evidence type="ECO:0000259" key="1">
    <source>
        <dbReference type="Pfam" id="PF01370"/>
    </source>
</evidence>
<proteinExistence type="predicted"/>
<dbReference type="InterPro" id="IPR050177">
    <property type="entry name" value="Lipid_A_modif_metabolic_enz"/>
</dbReference>
<dbReference type="PANTHER" id="PTHR43245:SF13">
    <property type="entry name" value="UDP-D-APIOSE_UDP-D-XYLOSE SYNTHASE 2"/>
    <property type="match status" value="1"/>
</dbReference>
<gene>
    <name evidence="2" type="ORF">SAMN02927937_00583</name>
</gene>
<dbReference type="Gene3D" id="3.40.50.720">
    <property type="entry name" value="NAD(P)-binding Rossmann-like Domain"/>
    <property type="match status" value="1"/>
</dbReference>
<dbReference type="PANTHER" id="PTHR43245">
    <property type="entry name" value="BIFUNCTIONAL POLYMYXIN RESISTANCE PROTEIN ARNA"/>
    <property type="match status" value="1"/>
</dbReference>
<dbReference type="AlphaFoldDB" id="A0A1H6JMJ0"/>
<organism evidence="2 3">
    <name type="scientific">Paenimyroides marinum</name>
    <dbReference type="NCBI Taxonomy" id="1159016"/>
    <lineage>
        <taxon>Bacteria</taxon>
        <taxon>Pseudomonadati</taxon>
        <taxon>Bacteroidota</taxon>
        <taxon>Flavobacteriia</taxon>
        <taxon>Flavobacteriales</taxon>
        <taxon>Flavobacteriaceae</taxon>
        <taxon>Paenimyroides</taxon>
    </lineage>
</organism>
<dbReference type="STRING" id="1159016.SAMN02927937_00583"/>
<dbReference type="Pfam" id="PF01370">
    <property type="entry name" value="Epimerase"/>
    <property type="match status" value="1"/>
</dbReference>
<name>A0A1H6JMJ0_9FLAO</name>
<protein>
    <submittedName>
        <fullName evidence="2">Nucleoside-diphosphate-sugar epimerase</fullName>
    </submittedName>
</protein>
<reference evidence="2 3" key="1">
    <citation type="submission" date="2016-10" db="EMBL/GenBank/DDBJ databases">
        <authorList>
            <person name="de Groot N.N."/>
        </authorList>
    </citation>
    <scope>NUCLEOTIDE SEQUENCE [LARGE SCALE GENOMIC DNA]</scope>
    <source>
        <strain evidence="2 3">CGMCC 1.10825</strain>
    </source>
</reference>
<dbReference type="Proteomes" id="UP000199634">
    <property type="component" value="Unassembled WGS sequence"/>
</dbReference>
<feature type="domain" description="NAD-dependent epimerase/dehydratase" evidence="1">
    <location>
        <begin position="4"/>
        <end position="213"/>
    </location>
</feature>
<dbReference type="InterPro" id="IPR001509">
    <property type="entry name" value="Epimerase_deHydtase"/>
</dbReference>
<dbReference type="InterPro" id="IPR036291">
    <property type="entry name" value="NAD(P)-bd_dom_sf"/>
</dbReference>
<dbReference type="EMBL" id="FNXE01000005">
    <property type="protein sequence ID" value="SEH63286.1"/>
    <property type="molecule type" value="Genomic_DNA"/>
</dbReference>